<evidence type="ECO:0000256" key="1">
    <source>
        <dbReference type="SAM" id="SignalP"/>
    </source>
</evidence>
<evidence type="ECO:0000313" key="3">
    <source>
        <dbReference type="Proteomes" id="UP000799750"/>
    </source>
</evidence>
<dbReference type="AlphaFoldDB" id="A0A6A6RC73"/>
<keyword evidence="3" id="KW-1185">Reference proteome</keyword>
<organism evidence="2 3">
    <name type="scientific">Lophium mytilinum</name>
    <dbReference type="NCBI Taxonomy" id="390894"/>
    <lineage>
        <taxon>Eukaryota</taxon>
        <taxon>Fungi</taxon>
        <taxon>Dikarya</taxon>
        <taxon>Ascomycota</taxon>
        <taxon>Pezizomycotina</taxon>
        <taxon>Dothideomycetes</taxon>
        <taxon>Pleosporomycetidae</taxon>
        <taxon>Mytilinidiales</taxon>
        <taxon>Mytilinidiaceae</taxon>
        <taxon>Lophium</taxon>
    </lineage>
</organism>
<gene>
    <name evidence="2" type="ORF">BU16DRAFT_532398</name>
</gene>
<dbReference type="OrthoDB" id="4991875at2759"/>
<dbReference type="Proteomes" id="UP000799750">
    <property type="component" value="Unassembled WGS sequence"/>
</dbReference>
<protein>
    <recommendedName>
        <fullName evidence="4">GPI anchored protein</fullName>
    </recommendedName>
</protein>
<feature type="chain" id="PRO_5025688494" description="GPI anchored protein" evidence="1">
    <location>
        <begin position="24"/>
        <end position="212"/>
    </location>
</feature>
<name>A0A6A6RC73_9PEZI</name>
<evidence type="ECO:0000313" key="2">
    <source>
        <dbReference type="EMBL" id="KAF2501966.1"/>
    </source>
</evidence>
<proteinExistence type="predicted"/>
<dbReference type="EMBL" id="MU004181">
    <property type="protein sequence ID" value="KAF2501966.1"/>
    <property type="molecule type" value="Genomic_DNA"/>
</dbReference>
<keyword evidence="1" id="KW-0732">Signal</keyword>
<reference evidence="2" key="1">
    <citation type="journal article" date="2020" name="Stud. Mycol.">
        <title>101 Dothideomycetes genomes: a test case for predicting lifestyles and emergence of pathogens.</title>
        <authorList>
            <person name="Haridas S."/>
            <person name="Albert R."/>
            <person name="Binder M."/>
            <person name="Bloem J."/>
            <person name="Labutti K."/>
            <person name="Salamov A."/>
            <person name="Andreopoulos B."/>
            <person name="Baker S."/>
            <person name="Barry K."/>
            <person name="Bills G."/>
            <person name="Bluhm B."/>
            <person name="Cannon C."/>
            <person name="Castanera R."/>
            <person name="Culley D."/>
            <person name="Daum C."/>
            <person name="Ezra D."/>
            <person name="Gonzalez J."/>
            <person name="Henrissat B."/>
            <person name="Kuo A."/>
            <person name="Liang C."/>
            <person name="Lipzen A."/>
            <person name="Lutzoni F."/>
            <person name="Magnuson J."/>
            <person name="Mondo S."/>
            <person name="Nolan M."/>
            <person name="Ohm R."/>
            <person name="Pangilinan J."/>
            <person name="Park H.-J."/>
            <person name="Ramirez L."/>
            <person name="Alfaro M."/>
            <person name="Sun H."/>
            <person name="Tritt A."/>
            <person name="Yoshinaga Y."/>
            <person name="Zwiers L.-H."/>
            <person name="Turgeon B."/>
            <person name="Goodwin S."/>
            <person name="Spatafora J."/>
            <person name="Crous P."/>
            <person name="Grigoriev I."/>
        </authorList>
    </citation>
    <scope>NUCLEOTIDE SEQUENCE</scope>
    <source>
        <strain evidence="2">CBS 269.34</strain>
    </source>
</reference>
<evidence type="ECO:0008006" key="4">
    <source>
        <dbReference type="Google" id="ProtNLM"/>
    </source>
</evidence>
<feature type="signal peptide" evidence="1">
    <location>
        <begin position="1"/>
        <end position="23"/>
    </location>
</feature>
<sequence length="212" mass="20388">MKASTTLLVPTALVLAGLPLAPAASTPTVTLLLPYNGASTTYLGSVITAAPSSTEYAVTCAPLPASASATDDGDFCGPEFTITQGPSIWAFAYTVEGGGETLSAKCTGDIDHSSELTCTQSVGGSGVTGTEKGIETTTMQPSDYLSVFGAVTVTAGGEKLSGVASATASDAKGTATGSATGAAASTGAASANGLRQGAVAGVAGVVLAALAL</sequence>
<accession>A0A6A6RC73</accession>